<dbReference type="Pfam" id="PF19711">
    <property type="entry name" value="DUF6207"/>
    <property type="match status" value="1"/>
</dbReference>
<dbReference type="EMBL" id="BAAAUD010000017">
    <property type="protein sequence ID" value="GAA2932832.1"/>
    <property type="molecule type" value="Genomic_DNA"/>
</dbReference>
<organism evidence="1 2">
    <name type="scientific">Streptomyces enissocaesilis</name>
    <dbReference type="NCBI Taxonomy" id="332589"/>
    <lineage>
        <taxon>Bacteria</taxon>
        <taxon>Bacillati</taxon>
        <taxon>Actinomycetota</taxon>
        <taxon>Actinomycetes</taxon>
        <taxon>Kitasatosporales</taxon>
        <taxon>Streptomycetaceae</taxon>
        <taxon>Streptomyces</taxon>
        <taxon>Streptomyces rochei group</taxon>
    </lineage>
</organism>
<keyword evidence="2" id="KW-1185">Reference proteome</keyword>
<evidence type="ECO:0000313" key="1">
    <source>
        <dbReference type="EMBL" id="GAA2932832.1"/>
    </source>
</evidence>
<comment type="caution">
    <text evidence="1">The sequence shown here is derived from an EMBL/GenBank/DDBJ whole genome shotgun (WGS) entry which is preliminary data.</text>
</comment>
<proteinExistence type="predicted"/>
<dbReference type="InterPro" id="IPR045775">
    <property type="entry name" value="DUF6207"/>
</dbReference>
<gene>
    <name evidence="1" type="ORF">GCM10010446_17010</name>
</gene>
<evidence type="ECO:0000313" key="2">
    <source>
        <dbReference type="Proteomes" id="UP001500403"/>
    </source>
</evidence>
<protein>
    <submittedName>
        <fullName evidence="1">Uncharacterized protein</fullName>
    </submittedName>
</protein>
<reference evidence="2" key="1">
    <citation type="journal article" date="2019" name="Int. J. Syst. Evol. Microbiol.">
        <title>The Global Catalogue of Microorganisms (GCM) 10K type strain sequencing project: providing services to taxonomists for standard genome sequencing and annotation.</title>
        <authorList>
            <consortium name="The Broad Institute Genomics Platform"/>
            <consortium name="The Broad Institute Genome Sequencing Center for Infectious Disease"/>
            <person name="Wu L."/>
            <person name="Ma J."/>
        </authorList>
    </citation>
    <scope>NUCLEOTIDE SEQUENCE [LARGE SCALE GENOMIC DNA]</scope>
    <source>
        <strain evidence="2">JCM 9088</strain>
    </source>
</reference>
<sequence length="84" mass="9032">MEEQNARGVDGVVVGLAQRSGSEPPCADGAHVQINEAKTTARAVMAELEQRWATSGITPVRREPGTPGMKVRVYADIRRPATMT</sequence>
<dbReference type="Proteomes" id="UP001500403">
    <property type="component" value="Unassembled WGS sequence"/>
</dbReference>
<name>A0ABP6JIR3_9ACTN</name>
<accession>A0ABP6JIR3</accession>